<accession>A0A6G1GNU2</accession>
<sequence length="71" mass="7500">MGVWPGLSVDCVCLVACEPCTASLRGCRKRPGNTRGHSGRRETVGSSAGILPAGKQGRKEIEETDLDRATT</sequence>
<dbReference type="EMBL" id="ML977184">
    <property type="protein sequence ID" value="KAF1982480.1"/>
    <property type="molecule type" value="Genomic_DNA"/>
</dbReference>
<protein>
    <submittedName>
        <fullName evidence="2">Uncharacterized protein</fullName>
    </submittedName>
</protein>
<name>A0A6G1GNU2_9PEZI</name>
<gene>
    <name evidence="2" type="ORF">K402DRAFT_397561</name>
</gene>
<evidence type="ECO:0000313" key="2">
    <source>
        <dbReference type="EMBL" id="KAF1982480.1"/>
    </source>
</evidence>
<organism evidence="2 3">
    <name type="scientific">Aulographum hederae CBS 113979</name>
    <dbReference type="NCBI Taxonomy" id="1176131"/>
    <lineage>
        <taxon>Eukaryota</taxon>
        <taxon>Fungi</taxon>
        <taxon>Dikarya</taxon>
        <taxon>Ascomycota</taxon>
        <taxon>Pezizomycotina</taxon>
        <taxon>Dothideomycetes</taxon>
        <taxon>Pleosporomycetidae</taxon>
        <taxon>Aulographales</taxon>
        <taxon>Aulographaceae</taxon>
    </lineage>
</organism>
<feature type="region of interest" description="Disordered" evidence="1">
    <location>
        <begin position="28"/>
        <end position="71"/>
    </location>
</feature>
<evidence type="ECO:0000256" key="1">
    <source>
        <dbReference type="SAM" id="MobiDB-lite"/>
    </source>
</evidence>
<dbReference type="AlphaFoldDB" id="A0A6G1GNU2"/>
<feature type="compositionally biased region" description="Basic and acidic residues" evidence="1">
    <location>
        <begin position="57"/>
        <end position="71"/>
    </location>
</feature>
<proteinExistence type="predicted"/>
<dbReference type="Proteomes" id="UP000800041">
    <property type="component" value="Unassembled WGS sequence"/>
</dbReference>
<reference evidence="2" key="1">
    <citation type="journal article" date="2020" name="Stud. Mycol.">
        <title>101 Dothideomycetes genomes: a test case for predicting lifestyles and emergence of pathogens.</title>
        <authorList>
            <person name="Haridas S."/>
            <person name="Albert R."/>
            <person name="Binder M."/>
            <person name="Bloem J."/>
            <person name="Labutti K."/>
            <person name="Salamov A."/>
            <person name="Andreopoulos B."/>
            <person name="Baker S."/>
            <person name="Barry K."/>
            <person name="Bills G."/>
            <person name="Bluhm B."/>
            <person name="Cannon C."/>
            <person name="Castanera R."/>
            <person name="Culley D."/>
            <person name="Daum C."/>
            <person name="Ezra D."/>
            <person name="Gonzalez J."/>
            <person name="Henrissat B."/>
            <person name="Kuo A."/>
            <person name="Liang C."/>
            <person name="Lipzen A."/>
            <person name="Lutzoni F."/>
            <person name="Magnuson J."/>
            <person name="Mondo S."/>
            <person name="Nolan M."/>
            <person name="Ohm R."/>
            <person name="Pangilinan J."/>
            <person name="Park H.-J."/>
            <person name="Ramirez L."/>
            <person name="Alfaro M."/>
            <person name="Sun H."/>
            <person name="Tritt A."/>
            <person name="Yoshinaga Y."/>
            <person name="Zwiers L.-H."/>
            <person name="Turgeon B."/>
            <person name="Goodwin S."/>
            <person name="Spatafora J."/>
            <person name="Crous P."/>
            <person name="Grigoriev I."/>
        </authorList>
    </citation>
    <scope>NUCLEOTIDE SEQUENCE</scope>
    <source>
        <strain evidence="2">CBS 113979</strain>
    </source>
</reference>
<evidence type="ECO:0000313" key="3">
    <source>
        <dbReference type="Proteomes" id="UP000800041"/>
    </source>
</evidence>
<keyword evidence="3" id="KW-1185">Reference proteome</keyword>